<gene>
    <name evidence="1" type="ORF">GOM49_01270</name>
</gene>
<dbReference type="AlphaFoldDB" id="A0A6I6ENB0"/>
<dbReference type="Proteomes" id="UP000422764">
    <property type="component" value="Chromosome"/>
</dbReference>
<reference evidence="1 2" key="1">
    <citation type="submission" date="2019-12" db="EMBL/GenBank/DDBJ databases">
        <title>Genome sequenceing of Clostridium bovifaecis.</title>
        <authorList>
            <person name="Yao Y."/>
        </authorList>
    </citation>
    <scope>NUCLEOTIDE SEQUENCE [LARGE SCALE GENOMIC DNA]</scope>
    <source>
        <strain evidence="1 2">BXX</strain>
    </source>
</reference>
<dbReference type="EMBL" id="CP046522">
    <property type="protein sequence ID" value="QGU93943.1"/>
    <property type="molecule type" value="Genomic_DNA"/>
</dbReference>
<keyword evidence="2" id="KW-1185">Reference proteome</keyword>
<proteinExistence type="predicted"/>
<name>A0A6I6ENB0_9CLOT</name>
<protein>
    <submittedName>
        <fullName evidence="1">Uncharacterized protein</fullName>
    </submittedName>
</protein>
<sequence>MDFKNTFSKLKQTAVDTASTVAQTAKEGSAVVAKKSTDLIEISKLAVSVTSEESKMKDVYAEIGRKLCEKHENGLYIDPELVEDCDYVIKLKSSIKEMKDKIQELKNKDNTPT</sequence>
<accession>A0A6I6ENB0</accession>
<organism evidence="1 2">
    <name type="scientific">Clostridium bovifaecis</name>
    <dbReference type="NCBI Taxonomy" id="2184719"/>
    <lineage>
        <taxon>Bacteria</taxon>
        <taxon>Bacillati</taxon>
        <taxon>Bacillota</taxon>
        <taxon>Clostridia</taxon>
        <taxon>Eubacteriales</taxon>
        <taxon>Clostridiaceae</taxon>
        <taxon>Clostridium</taxon>
    </lineage>
</organism>
<evidence type="ECO:0000313" key="1">
    <source>
        <dbReference type="EMBL" id="QGU93943.1"/>
    </source>
</evidence>
<evidence type="ECO:0000313" key="2">
    <source>
        <dbReference type="Proteomes" id="UP000422764"/>
    </source>
</evidence>